<evidence type="ECO:0000313" key="2">
    <source>
        <dbReference type="Proteomes" id="UP001223646"/>
    </source>
</evidence>
<evidence type="ECO:0000313" key="1">
    <source>
        <dbReference type="EMBL" id="MEO3716244.1"/>
    </source>
</evidence>
<reference evidence="1" key="2">
    <citation type="submission" date="2024-05" db="EMBL/GenBank/DDBJ databases">
        <authorList>
            <person name="Wolfe A."/>
        </authorList>
    </citation>
    <scope>NUCLEOTIDE SEQUENCE</scope>
    <source>
        <strain evidence="1">UMB1064</strain>
    </source>
</reference>
<proteinExistence type="predicted"/>
<accession>A0AAW9STJ1</accession>
<evidence type="ECO:0008006" key="3">
    <source>
        <dbReference type="Google" id="ProtNLM"/>
    </source>
</evidence>
<dbReference type="RefSeq" id="WP_284826420.1">
    <property type="nucleotide sequence ID" value="NZ_JASOOY020000004.1"/>
</dbReference>
<gene>
    <name evidence="1" type="ORF">QP460_001380</name>
</gene>
<sequence>MSTTNEFPIHRRLALPPLSATYRAECFEDLALIRTILCHPTIGRRHSPGALDHTFSLPDGPVVTVRASRIALPRALVSQLADVHAEYFVLKDEPMFMYSVSVKVESSSEVVLRGIGGSNRTREENRRRTRAVAEALHRAQDCSKIHENGTDLALPGRRYSWIGTRDARPLPCPSELFSSRPSAA</sequence>
<name>A0AAW9STJ1_CORAY</name>
<organism evidence="1 2">
    <name type="scientific">Corynebacterium amycolatum</name>
    <dbReference type="NCBI Taxonomy" id="43765"/>
    <lineage>
        <taxon>Bacteria</taxon>
        <taxon>Bacillati</taxon>
        <taxon>Actinomycetota</taxon>
        <taxon>Actinomycetes</taxon>
        <taxon>Mycobacteriales</taxon>
        <taxon>Corynebacteriaceae</taxon>
        <taxon>Corynebacterium</taxon>
    </lineage>
</organism>
<comment type="caution">
    <text evidence="1">The sequence shown here is derived from an EMBL/GenBank/DDBJ whole genome shotgun (WGS) entry which is preliminary data.</text>
</comment>
<dbReference type="Proteomes" id="UP001223646">
    <property type="component" value="Unassembled WGS sequence"/>
</dbReference>
<dbReference type="AlphaFoldDB" id="A0AAW9STJ1"/>
<protein>
    <recommendedName>
        <fullName evidence="3">DRBM domain-containing protein</fullName>
    </recommendedName>
</protein>
<reference evidence="1" key="1">
    <citation type="submission" date="2023-05" db="EMBL/GenBank/DDBJ databases">
        <authorList>
            <person name="Du J."/>
        </authorList>
    </citation>
    <scope>NUCLEOTIDE SEQUENCE</scope>
    <source>
        <strain evidence="1">UMB1064</strain>
    </source>
</reference>
<dbReference type="EMBL" id="JASOOY020000004">
    <property type="protein sequence ID" value="MEO3716244.1"/>
    <property type="molecule type" value="Genomic_DNA"/>
</dbReference>